<evidence type="ECO:0000313" key="5">
    <source>
        <dbReference type="Proteomes" id="UP000292452"/>
    </source>
</evidence>
<protein>
    <submittedName>
        <fullName evidence="4">Cytochrome P450</fullName>
    </submittedName>
</protein>
<dbReference type="PRINTS" id="PR00359">
    <property type="entry name" value="BP450"/>
</dbReference>
<keyword evidence="2" id="KW-0349">Heme</keyword>
<keyword evidence="2" id="KW-0408">Iron</keyword>
<evidence type="ECO:0000313" key="4">
    <source>
        <dbReference type="EMBL" id="TBO55504.1"/>
    </source>
</evidence>
<dbReference type="AlphaFoldDB" id="A0A4Q9HL84"/>
<name>A0A4Q9HL84_STRKA</name>
<gene>
    <name evidence="4" type="ORF">EYS09_32890</name>
</gene>
<sequence length="409" mass="45250">MLDVFGDFSREDPAAALAEAAAACPFQEAAENGGLYAFRADDVWHILTSREFWSRRSTDQRLAALPEEDRRRRSRLKEFFAHWPVFSDSDYHKRIRTVSLHLLRGAVTPQLRARCARVADERLAAVGEESFDWLDEVARPLAWEVVAALTGRAGAAILIELSRSVMDELATPRLDMERIDRALASVDGLREWLRAARSAPPTPFVAGVAELWDDPDFGPETATALLTQVVTGAHDPTVTALCVAGERIPRDLLGHTSVPRLREEVFRLATPFRFASRYARGPVSVGPYRLDEGDRVNLCLAAANLDPEHYPAPLRIQDRGAASRSLSFGAGEHYCPGAPLARSVVEALLEALKRTGAEFHADHVEREPELPTLRYRTLRGRLVRPAPTARVPVPAPAECPGRRPSPDRA</sequence>
<dbReference type="Proteomes" id="UP000292452">
    <property type="component" value="Unassembled WGS sequence"/>
</dbReference>
<accession>A0A4Q9HL84</accession>
<keyword evidence="2" id="KW-0503">Monooxygenase</keyword>
<feature type="compositionally biased region" description="Basic and acidic residues" evidence="3">
    <location>
        <begin position="400"/>
        <end position="409"/>
    </location>
</feature>
<organism evidence="4 5">
    <name type="scientific">Streptomyces kasugaensis</name>
    <dbReference type="NCBI Taxonomy" id="1946"/>
    <lineage>
        <taxon>Bacteria</taxon>
        <taxon>Bacillati</taxon>
        <taxon>Actinomycetota</taxon>
        <taxon>Actinomycetes</taxon>
        <taxon>Kitasatosporales</taxon>
        <taxon>Streptomycetaceae</taxon>
        <taxon>Streptomyces</taxon>
    </lineage>
</organism>
<dbReference type="GO" id="GO:0016705">
    <property type="term" value="F:oxidoreductase activity, acting on paired donors, with incorporation or reduction of molecular oxygen"/>
    <property type="evidence" value="ECO:0007669"/>
    <property type="project" value="InterPro"/>
</dbReference>
<dbReference type="InterPro" id="IPR001128">
    <property type="entry name" value="Cyt_P450"/>
</dbReference>
<dbReference type="GO" id="GO:0004497">
    <property type="term" value="F:monooxygenase activity"/>
    <property type="evidence" value="ECO:0007669"/>
    <property type="project" value="UniProtKB-KW"/>
</dbReference>
<dbReference type="GO" id="GO:0020037">
    <property type="term" value="F:heme binding"/>
    <property type="evidence" value="ECO:0007669"/>
    <property type="project" value="InterPro"/>
</dbReference>
<keyword evidence="2" id="KW-0560">Oxidoreductase</keyword>
<evidence type="ECO:0000256" key="2">
    <source>
        <dbReference type="RuleBase" id="RU000461"/>
    </source>
</evidence>
<evidence type="ECO:0000256" key="3">
    <source>
        <dbReference type="SAM" id="MobiDB-lite"/>
    </source>
</evidence>
<dbReference type="SUPFAM" id="SSF48264">
    <property type="entry name" value="Cytochrome P450"/>
    <property type="match status" value="1"/>
</dbReference>
<dbReference type="EMBL" id="SIXH01000496">
    <property type="protein sequence ID" value="TBO55504.1"/>
    <property type="molecule type" value="Genomic_DNA"/>
</dbReference>
<dbReference type="InterPro" id="IPR017972">
    <property type="entry name" value="Cyt_P450_CS"/>
</dbReference>
<reference evidence="4 5" key="1">
    <citation type="submission" date="2019-02" db="EMBL/GenBank/DDBJ databases">
        <title>Draft Genome Sequence of Streptomyces sp. AM-2504, identified by 16S rRNA comparative analysis as a Streptomyces Kasugaensis strain.</title>
        <authorList>
            <person name="Napolioni V."/>
            <person name="Giuliodori A.M."/>
            <person name="Spurio R."/>
            <person name="Fabbretti A."/>
        </authorList>
    </citation>
    <scope>NUCLEOTIDE SEQUENCE [LARGE SCALE GENOMIC DNA]</scope>
    <source>
        <strain evidence="4 5">AM-2504</strain>
    </source>
</reference>
<dbReference type="PANTHER" id="PTHR46696">
    <property type="entry name" value="P450, PUTATIVE (EUROFUNG)-RELATED"/>
    <property type="match status" value="1"/>
</dbReference>
<dbReference type="InterPro" id="IPR002397">
    <property type="entry name" value="Cyt_P450_B"/>
</dbReference>
<keyword evidence="2" id="KW-0479">Metal-binding</keyword>
<dbReference type="Pfam" id="PF00067">
    <property type="entry name" value="p450"/>
    <property type="match status" value="1"/>
</dbReference>
<dbReference type="PROSITE" id="PS00086">
    <property type="entry name" value="CYTOCHROME_P450"/>
    <property type="match status" value="1"/>
</dbReference>
<dbReference type="Gene3D" id="1.10.630.10">
    <property type="entry name" value="Cytochrome P450"/>
    <property type="match status" value="2"/>
</dbReference>
<evidence type="ECO:0000256" key="1">
    <source>
        <dbReference type="ARBA" id="ARBA00010617"/>
    </source>
</evidence>
<dbReference type="InterPro" id="IPR036396">
    <property type="entry name" value="Cyt_P450_sf"/>
</dbReference>
<dbReference type="PANTHER" id="PTHR46696:SF1">
    <property type="entry name" value="CYTOCHROME P450 YJIB-RELATED"/>
    <property type="match status" value="1"/>
</dbReference>
<feature type="region of interest" description="Disordered" evidence="3">
    <location>
        <begin position="388"/>
        <end position="409"/>
    </location>
</feature>
<comment type="caution">
    <text evidence="4">The sequence shown here is derived from an EMBL/GenBank/DDBJ whole genome shotgun (WGS) entry which is preliminary data.</text>
</comment>
<dbReference type="RefSeq" id="WP_131125927.1">
    <property type="nucleotide sequence ID" value="NZ_SIXH01000496.1"/>
</dbReference>
<keyword evidence="5" id="KW-1185">Reference proteome</keyword>
<proteinExistence type="inferred from homology"/>
<comment type="similarity">
    <text evidence="1 2">Belongs to the cytochrome P450 family.</text>
</comment>
<dbReference type="GO" id="GO:0005506">
    <property type="term" value="F:iron ion binding"/>
    <property type="evidence" value="ECO:0007669"/>
    <property type="project" value="InterPro"/>
</dbReference>